<evidence type="ECO:0000313" key="2">
    <source>
        <dbReference type="EMBL" id="VDN01604.1"/>
    </source>
</evidence>
<organism evidence="4">
    <name type="scientific">Thelazia callipaeda</name>
    <name type="common">Oriental eyeworm</name>
    <name type="synonym">Parasitic nematode</name>
    <dbReference type="NCBI Taxonomy" id="103827"/>
    <lineage>
        <taxon>Eukaryota</taxon>
        <taxon>Metazoa</taxon>
        <taxon>Ecdysozoa</taxon>
        <taxon>Nematoda</taxon>
        <taxon>Chromadorea</taxon>
        <taxon>Rhabditida</taxon>
        <taxon>Spirurina</taxon>
        <taxon>Spiruromorpha</taxon>
        <taxon>Thelazioidea</taxon>
        <taxon>Thelaziidae</taxon>
        <taxon>Thelazia</taxon>
    </lineage>
</organism>
<evidence type="ECO:0000256" key="1">
    <source>
        <dbReference type="SAM" id="MobiDB-lite"/>
    </source>
</evidence>
<proteinExistence type="predicted"/>
<reference evidence="2 3" key="2">
    <citation type="submission" date="2018-11" db="EMBL/GenBank/DDBJ databases">
        <authorList>
            <consortium name="Pathogen Informatics"/>
        </authorList>
    </citation>
    <scope>NUCLEOTIDE SEQUENCE [LARGE SCALE GENOMIC DNA]</scope>
</reference>
<dbReference type="EMBL" id="UYYF01004290">
    <property type="protein sequence ID" value="VDN01604.1"/>
    <property type="molecule type" value="Genomic_DNA"/>
</dbReference>
<sequence>MNEEDVMEVDDQNWEVNEKIIETDEEAEDEMRQILDEAIASRIRMVYTDNAEASKEMEVQEMKSSENYEETGIKLFSNSTRRIFGSESEEQEEGPAMKRRKQECAHSINDERAKIQDMVVDSGFIQGFK</sequence>
<keyword evidence="3" id="KW-1185">Reference proteome</keyword>
<evidence type="ECO:0000313" key="3">
    <source>
        <dbReference type="Proteomes" id="UP000276776"/>
    </source>
</evidence>
<dbReference type="OrthoDB" id="5775873at2759"/>
<reference evidence="4" key="1">
    <citation type="submission" date="2017-02" db="UniProtKB">
        <authorList>
            <consortium name="WormBaseParasite"/>
        </authorList>
    </citation>
    <scope>IDENTIFICATION</scope>
</reference>
<dbReference type="AlphaFoldDB" id="A0A0N5CVZ2"/>
<evidence type="ECO:0000313" key="4">
    <source>
        <dbReference type="WBParaSite" id="TCLT_0000449701-mRNA-1"/>
    </source>
</evidence>
<dbReference type="WBParaSite" id="TCLT_0000449701-mRNA-1">
    <property type="protein sequence ID" value="TCLT_0000449701-mRNA-1"/>
    <property type="gene ID" value="TCLT_0000449701"/>
</dbReference>
<dbReference type="Proteomes" id="UP000276776">
    <property type="component" value="Unassembled WGS sequence"/>
</dbReference>
<protein>
    <submittedName>
        <fullName evidence="2 4">Uncharacterized protein</fullName>
    </submittedName>
</protein>
<feature type="region of interest" description="Disordered" evidence="1">
    <location>
        <begin position="79"/>
        <end position="105"/>
    </location>
</feature>
<gene>
    <name evidence="2" type="ORF">TCLT_LOCUS4486</name>
</gene>
<name>A0A0N5CVZ2_THECL</name>
<accession>A0A0N5CVZ2</accession>